<protein>
    <submittedName>
        <fullName evidence="2">Uncharacterized protein</fullName>
    </submittedName>
</protein>
<keyword evidence="1" id="KW-0812">Transmembrane</keyword>
<dbReference type="AlphaFoldDB" id="A0A1G6XRS2"/>
<organism evidence="2 3">
    <name type="scientific">Algoriphagus faecimaris</name>
    <dbReference type="NCBI Taxonomy" id="686796"/>
    <lineage>
        <taxon>Bacteria</taxon>
        <taxon>Pseudomonadati</taxon>
        <taxon>Bacteroidota</taxon>
        <taxon>Cytophagia</taxon>
        <taxon>Cytophagales</taxon>
        <taxon>Cyclobacteriaceae</taxon>
        <taxon>Algoriphagus</taxon>
    </lineage>
</organism>
<gene>
    <name evidence="2" type="ORF">SAMN04488104_10659</name>
</gene>
<name>A0A1G6XRS2_9BACT</name>
<accession>A0A1G6XRS2</accession>
<keyword evidence="1" id="KW-0472">Membrane</keyword>
<proteinExistence type="predicted"/>
<reference evidence="3" key="1">
    <citation type="submission" date="2016-10" db="EMBL/GenBank/DDBJ databases">
        <authorList>
            <person name="Varghese N."/>
            <person name="Submissions S."/>
        </authorList>
    </citation>
    <scope>NUCLEOTIDE SEQUENCE [LARGE SCALE GENOMIC DNA]</scope>
    <source>
        <strain evidence="3">DSM 23095</strain>
    </source>
</reference>
<keyword evidence="3" id="KW-1185">Reference proteome</keyword>
<evidence type="ECO:0000256" key="1">
    <source>
        <dbReference type="SAM" id="Phobius"/>
    </source>
</evidence>
<feature type="transmembrane region" description="Helical" evidence="1">
    <location>
        <begin position="105"/>
        <end position="125"/>
    </location>
</feature>
<sequence length="135" mass="15495">MIIGNKKSAEISELNLRKSAGISFPADPAEKEVDACRSLKSFAFQLSQRINNRFHLAGMDIVVSEKTLGQRWEHRHTFIPRIPFGVSPHFIRGYSRFKAFSLFRLSYQTLVFRISLTAFTFFWSIGKPLSKSSLH</sequence>
<keyword evidence="1" id="KW-1133">Transmembrane helix</keyword>
<dbReference type="Proteomes" id="UP000199060">
    <property type="component" value="Unassembled WGS sequence"/>
</dbReference>
<dbReference type="EMBL" id="FNAC01000065">
    <property type="protein sequence ID" value="SDD80681.1"/>
    <property type="molecule type" value="Genomic_DNA"/>
</dbReference>
<evidence type="ECO:0000313" key="3">
    <source>
        <dbReference type="Proteomes" id="UP000199060"/>
    </source>
</evidence>
<evidence type="ECO:0000313" key="2">
    <source>
        <dbReference type="EMBL" id="SDD80681.1"/>
    </source>
</evidence>